<protein>
    <submittedName>
        <fullName evidence="2">Uncharacterized protein</fullName>
    </submittedName>
</protein>
<name>K0TEE9_THAOC</name>
<dbReference type="Proteomes" id="UP000266841">
    <property type="component" value="Unassembled WGS sequence"/>
</dbReference>
<dbReference type="AlphaFoldDB" id="K0TEE9"/>
<evidence type="ECO:0000313" key="2">
    <source>
        <dbReference type="EMBL" id="EJK68937.1"/>
    </source>
</evidence>
<comment type="caution">
    <text evidence="2">The sequence shown here is derived from an EMBL/GenBank/DDBJ whole genome shotgun (WGS) entry which is preliminary data.</text>
</comment>
<gene>
    <name evidence="2" type="ORF">THAOC_09850</name>
</gene>
<proteinExistence type="predicted"/>
<accession>K0TEE9</accession>
<reference evidence="2 3" key="1">
    <citation type="journal article" date="2012" name="Genome Biol.">
        <title>Genome and low-iron response of an oceanic diatom adapted to chronic iron limitation.</title>
        <authorList>
            <person name="Lommer M."/>
            <person name="Specht M."/>
            <person name="Roy A.S."/>
            <person name="Kraemer L."/>
            <person name="Andreson R."/>
            <person name="Gutowska M.A."/>
            <person name="Wolf J."/>
            <person name="Bergner S.V."/>
            <person name="Schilhabel M.B."/>
            <person name="Klostermeier U.C."/>
            <person name="Beiko R.G."/>
            <person name="Rosenstiel P."/>
            <person name="Hippler M."/>
            <person name="Laroche J."/>
        </authorList>
    </citation>
    <scope>NUCLEOTIDE SEQUENCE [LARGE SCALE GENOMIC DNA]</scope>
    <source>
        <strain evidence="2 3">CCMP1005</strain>
    </source>
</reference>
<dbReference type="EMBL" id="AGNL01010668">
    <property type="protein sequence ID" value="EJK68937.1"/>
    <property type="molecule type" value="Genomic_DNA"/>
</dbReference>
<feature type="region of interest" description="Disordered" evidence="1">
    <location>
        <begin position="67"/>
        <end position="120"/>
    </location>
</feature>
<feature type="compositionally biased region" description="Basic and acidic residues" evidence="1">
    <location>
        <begin position="95"/>
        <end position="111"/>
    </location>
</feature>
<evidence type="ECO:0000256" key="1">
    <source>
        <dbReference type="SAM" id="MobiDB-lite"/>
    </source>
</evidence>
<evidence type="ECO:0000313" key="3">
    <source>
        <dbReference type="Proteomes" id="UP000266841"/>
    </source>
</evidence>
<sequence length="120" mass="13199">MTGPPHTQPAPAARRGPSDRLRSPKFKNTVGKRATPPPPAPKRKTHNFDDSFDREYAEKLVAEAFEEDTGLEVGSGVAENHKEEDQDQPGLGVGRDGELGKADDKEDREGGREEEDYNTN</sequence>
<organism evidence="2 3">
    <name type="scientific">Thalassiosira oceanica</name>
    <name type="common">Marine diatom</name>
    <dbReference type="NCBI Taxonomy" id="159749"/>
    <lineage>
        <taxon>Eukaryota</taxon>
        <taxon>Sar</taxon>
        <taxon>Stramenopiles</taxon>
        <taxon>Ochrophyta</taxon>
        <taxon>Bacillariophyta</taxon>
        <taxon>Coscinodiscophyceae</taxon>
        <taxon>Thalassiosirophycidae</taxon>
        <taxon>Thalassiosirales</taxon>
        <taxon>Thalassiosiraceae</taxon>
        <taxon>Thalassiosira</taxon>
    </lineage>
</organism>
<keyword evidence="3" id="KW-1185">Reference proteome</keyword>
<feature type="region of interest" description="Disordered" evidence="1">
    <location>
        <begin position="1"/>
        <end position="54"/>
    </location>
</feature>